<reference evidence="1" key="1">
    <citation type="journal article" date="2015" name="Nature">
        <title>Complex archaea that bridge the gap between prokaryotes and eukaryotes.</title>
        <authorList>
            <person name="Spang A."/>
            <person name="Saw J.H."/>
            <person name="Jorgensen S.L."/>
            <person name="Zaremba-Niedzwiedzka K."/>
            <person name="Martijn J."/>
            <person name="Lind A.E."/>
            <person name="van Eijk R."/>
            <person name="Schleper C."/>
            <person name="Guy L."/>
            <person name="Ettema T.J."/>
        </authorList>
    </citation>
    <scope>NUCLEOTIDE SEQUENCE</scope>
</reference>
<dbReference type="InterPro" id="IPR001753">
    <property type="entry name" value="Enoyl-CoA_hydra/iso"/>
</dbReference>
<dbReference type="EMBL" id="LAZR01005131">
    <property type="protein sequence ID" value="KKN02586.1"/>
    <property type="molecule type" value="Genomic_DNA"/>
</dbReference>
<dbReference type="InterPro" id="IPR029045">
    <property type="entry name" value="ClpP/crotonase-like_dom_sf"/>
</dbReference>
<dbReference type="GO" id="GO:0006635">
    <property type="term" value="P:fatty acid beta-oxidation"/>
    <property type="evidence" value="ECO:0007669"/>
    <property type="project" value="TreeGrafter"/>
</dbReference>
<evidence type="ECO:0000313" key="1">
    <source>
        <dbReference type="EMBL" id="KKN02586.1"/>
    </source>
</evidence>
<dbReference type="Gene3D" id="6.20.390.30">
    <property type="match status" value="1"/>
</dbReference>
<evidence type="ECO:0008006" key="2">
    <source>
        <dbReference type="Google" id="ProtNLM"/>
    </source>
</evidence>
<comment type="caution">
    <text evidence="1">The sequence shown here is derived from an EMBL/GenBank/DDBJ whole genome shotgun (WGS) entry which is preliminary data.</text>
</comment>
<proteinExistence type="predicted"/>
<sequence>MVKGYEMNGIAPLREKLISLEQNEMNQYQQLSTHYDAKYKVGWFYMNGSPRPCFTPTLLTELSDYLAGVKRDMATSHDEKYDYLVVASKVEGVFNLGGDLDLFTQLIEKKDRQALLGYAMHCIDILYDNMHHFGSDLTTISLIQGDALGGGFEASLSSNIIIAEKGAKMGLPEVLFNLFPGMGAYSLLSRKVGARKAEEMILSGKLYSAEEMYALGAVDILAEKGEGELEVYRYIKKAQKSPNTYRAMSRVKDICNPVSYEELSAIAEVWADAALKLTSRDLKMMTRLVSRQSSKQSLKSA</sequence>
<name>A0A0F9PNC5_9ZZZZ</name>
<dbReference type="NCBIfam" id="NF006452">
    <property type="entry name" value="PRK08788.1"/>
    <property type="match status" value="1"/>
</dbReference>
<dbReference type="GO" id="GO:0003824">
    <property type="term" value="F:catalytic activity"/>
    <property type="evidence" value="ECO:0007669"/>
    <property type="project" value="UniProtKB-ARBA"/>
</dbReference>
<accession>A0A0F9PNC5</accession>
<dbReference type="AlphaFoldDB" id="A0A0F9PNC5"/>
<dbReference type="SUPFAM" id="SSF52096">
    <property type="entry name" value="ClpP/crotonase"/>
    <property type="match status" value="1"/>
</dbReference>
<dbReference type="Pfam" id="PF00378">
    <property type="entry name" value="ECH_1"/>
    <property type="match status" value="1"/>
</dbReference>
<organism evidence="1">
    <name type="scientific">marine sediment metagenome</name>
    <dbReference type="NCBI Taxonomy" id="412755"/>
    <lineage>
        <taxon>unclassified sequences</taxon>
        <taxon>metagenomes</taxon>
        <taxon>ecological metagenomes</taxon>
    </lineage>
</organism>
<gene>
    <name evidence="1" type="ORF">LCGC14_1116220</name>
</gene>
<dbReference type="CDD" id="cd06558">
    <property type="entry name" value="crotonase-like"/>
    <property type="match status" value="1"/>
</dbReference>
<dbReference type="PANTHER" id="PTHR11941">
    <property type="entry name" value="ENOYL-COA HYDRATASE-RELATED"/>
    <property type="match status" value="1"/>
</dbReference>
<dbReference type="Gene3D" id="3.90.226.10">
    <property type="entry name" value="2-enoyl-CoA Hydratase, Chain A, domain 1"/>
    <property type="match status" value="1"/>
</dbReference>
<dbReference type="PANTHER" id="PTHR11941:SF54">
    <property type="entry name" value="ENOYL-COA HYDRATASE, MITOCHONDRIAL"/>
    <property type="match status" value="1"/>
</dbReference>
<protein>
    <recommendedName>
        <fullName evidence="2">Enoyl-CoA hydratase</fullName>
    </recommendedName>
</protein>